<dbReference type="SUPFAM" id="SSF103039">
    <property type="entry name" value="CheC-like"/>
    <property type="match status" value="1"/>
</dbReference>
<organism evidence="4 5">
    <name type="scientific">Candidatus Solincola sediminis</name>
    <dbReference type="NCBI Taxonomy" id="1797199"/>
    <lineage>
        <taxon>Bacteria</taxon>
        <taxon>Bacillati</taxon>
        <taxon>Actinomycetota</taxon>
        <taxon>Candidatus Geothermincolia</taxon>
        <taxon>Candidatus Geothermincolales</taxon>
        <taxon>Candidatus Geothermincolaceae</taxon>
        <taxon>Candidatus Solincola</taxon>
    </lineage>
</organism>
<dbReference type="EMBL" id="MELK01000016">
    <property type="protein sequence ID" value="OFW59354.1"/>
    <property type="molecule type" value="Genomic_DNA"/>
</dbReference>
<evidence type="ECO:0000256" key="1">
    <source>
        <dbReference type="ARBA" id="ARBA00022500"/>
    </source>
</evidence>
<dbReference type="InterPro" id="IPR050992">
    <property type="entry name" value="CheZ_family_phosphatases"/>
</dbReference>
<feature type="domain" description="CheC-like protein" evidence="3">
    <location>
        <begin position="107"/>
        <end position="141"/>
    </location>
</feature>
<dbReference type="PANTHER" id="PTHR43693">
    <property type="entry name" value="PROTEIN PHOSPHATASE CHEZ"/>
    <property type="match status" value="1"/>
</dbReference>
<dbReference type="STRING" id="1797197.A2Y75_10975"/>
<dbReference type="AlphaFoldDB" id="A0A1F2WR49"/>
<evidence type="ECO:0000256" key="2">
    <source>
        <dbReference type="ARBA" id="ARBA00022801"/>
    </source>
</evidence>
<gene>
    <name evidence="4" type="ORF">A2Y75_10975</name>
</gene>
<evidence type="ECO:0000313" key="4">
    <source>
        <dbReference type="EMBL" id="OFW59354.1"/>
    </source>
</evidence>
<protein>
    <recommendedName>
        <fullName evidence="3">CheC-like protein domain-containing protein</fullName>
    </recommendedName>
</protein>
<comment type="caution">
    <text evidence="4">The sequence shown here is derived from an EMBL/GenBank/DDBJ whole genome shotgun (WGS) entry which is preliminary data.</text>
</comment>
<proteinExistence type="predicted"/>
<dbReference type="CDD" id="cd17909">
    <property type="entry name" value="CheC_ClassI"/>
    <property type="match status" value="1"/>
</dbReference>
<sequence length="202" mass="21164">MQESRGLSPLQLDALREVGNIGSGNAAVALSTMVDKKVLLSVPRASLVPLVKVSDLVGGAETPVVGVYLHISGDASGSMLLLLADSSAAELAHLMVADPEEELTTVEQSALQETGSILAGSYLNALSQMTGILLRPSVPGFAMDMAGAIIDFILVEISQSEDYVLVIETEFDISQHKIRGHLILFPDLGSLDIILGRLGVSG</sequence>
<evidence type="ECO:0000313" key="5">
    <source>
        <dbReference type="Proteomes" id="UP000177876"/>
    </source>
</evidence>
<dbReference type="InterPro" id="IPR007597">
    <property type="entry name" value="CheC"/>
</dbReference>
<dbReference type="InterPro" id="IPR028976">
    <property type="entry name" value="CheC-like_sf"/>
</dbReference>
<dbReference type="Gene3D" id="3.40.1550.10">
    <property type="entry name" value="CheC-like"/>
    <property type="match status" value="1"/>
</dbReference>
<keyword evidence="2" id="KW-0378">Hydrolase</keyword>
<dbReference type="GO" id="GO:0016787">
    <property type="term" value="F:hydrolase activity"/>
    <property type="evidence" value="ECO:0007669"/>
    <property type="project" value="UniProtKB-KW"/>
</dbReference>
<accession>A0A1F2WR49</accession>
<dbReference type="Proteomes" id="UP000177876">
    <property type="component" value="Unassembled WGS sequence"/>
</dbReference>
<dbReference type="Pfam" id="PF04509">
    <property type="entry name" value="CheC"/>
    <property type="match status" value="2"/>
</dbReference>
<feature type="domain" description="CheC-like protein" evidence="3">
    <location>
        <begin position="11"/>
        <end position="46"/>
    </location>
</feature>
<evidence type="ECO:0000259" key="3">
    <source>
        <dbReference type="Pfam" id="PF04509"/>
    </source>
</evidence>
<dbReference type="PANTHER" id="PTHR43693:SF1">
    <property type="entry name" value="PROTEIN PHOSPHATASE CHEZ"/>
    <property type="match status" value="1"/>
</dbReference>
<keyword evidence="1" id="KW-0145">Chemotaxis</keyword>
<reference evidence="4 5" key="1">
    <citation type="journal article" date="2016" name="Nat. Commun.">
        <title>Thousands of microbial genomes shed light on interconnected biogeochemical processes in an aquifer system.</title>
        <authorList>
            <person name="Anantharaman K."/>
            <person name="Brown C.T."/>
            <person name="Hug L.A."/>
            <person name="Sharon I."/>
            <person name="Castelle C.J."/>
            <person name="Probst A.J."/>
            <person name="Thomas B.C."/>
            <person name="Singh A."/>
            <person name="Wilkins M.J."/>
            <person name="Karaoz U."/>
            <person name="Brodie E.L."/>
            <person name="Williams K.H."/>
            <person name="Hubbard S.S."/>
            <person name="Banfield J.F."/>
        </authorList>
    </citation>
    <scope>NUCLEOTIDE SEQUENCE [LARGE SCALE GENOMIC DNA]</scope>
</reference>
<dbReference type="GO" id="GO:0006935">
    <property type="term" value="P:chemotaxis"/>
    <property type="evidence" value="ECO:0007669"/>
    <property type="project" value="UniProtKB-KW"/>
</dbReference>
<name>A0A1F2WR49_9ACTN</name>